<dbReference type="InterPro" id="IPR022625">
    <property type="entry name" value="TypeI_RM_Rsu_C"/>
</dbReference>
<dbReference type="Pfam" id="PF22679">
    <property type="entry name" value="T1R_D3-like"/>
    <property type="match status" value="1"/>
</dbReference>
<dbReference type="CDD" id="cd22332">
    <property type="entry name" value="HsdR_N"/>
    <property type="match status" value="1"/>
</dbReference>
<keyword evidence="10 11" id="KW-0238">DNA-binding</keyword>
<dbReference type="GO" id="GO:0009035">
    <property type="term" value="F:type I site-specific deoxyribonuclease activity"/>
    <property type="evidence" value="ECO:0007669"/>
    <property type="project" value="UniProtKB-EC"/>
</dbReference>
<dbReference type="PANTHER" id="PTHR30195">
    <property type="entry name" value="TYPE I SITE-SPECIFIC DEOXYRIBONUCLEASE PROTEIN SUBUNIT M AND R"/>
    <property type="match status" value="1"/>
</dbReference>
<comment type="function">
    <text evidence="11">Subunit R is required for both nuclease and ATPase activities, but not for modification.</text>
</comment>
<keyword evidence="9 11" id="KW-0067">ATP-binding</keyword>
<dbReference type="InterPro" id="IPR051268">
    <property type="entry name" value="Type-I_R_enzyme_R_subunit"/>
</dbReference>
<dbReference type="InterPro" id="IPR055180">
    <property type="entry name" value="HsdR_RecA-like_helicase_dom_2"/>
</dbReference>
<dbReference type="Gene3D" id="3.90.1570.50">
    <property type="match status" value="1"/>
</dbReference>
<dbReference type="EC" id="3.1.21.3" evidence="11"/>
<reference evidence="14" key="1">
    <citation type="journal article" date="2019" name="Int. J. Syst. Evol. Microbiol.">
        <title>The Global Catalogue of Microorganisms (GCM) 10K type strain sequencing project: providing services to taxonomists for standard genome sequencing and annotation.</title>
        <authorList>
            <consortium name="The Broad Institute Genomics Platform"/>
            <consortium name="The Broad Institute Genome Sequencing Center for Infectious Disease"/>
            <person name="Wu L."/>
            <person name="Ma J."/>
        </authorList>
    </citation>
    <scope>NUCLEOTIDE SEQUENCE [LARGE SCALE GENOMIC DNA]</scope>
    <source>
        <strain evidence="14">CCM 9110</strain>
    </source>
</reference>
<comment type="caution">
    <text evidence="13">The sequence shown here is derived from an EMBL/GenBank/DDBJ whole genome shotgun (WGS) entry which is preliminary data.</text>
</comment>
<dbReference type="PANTHER" id="PTHR30195:SF16">
    <property type="entry name" value="TYPE I RESTRICTION ENZYME ENDONUCLEASE SUBUNIT"/>
    <property type="match status" value="1"/>
</dbReference>
<sequence>MLSELGFENELIDHLTKIGGSKQWEYLPNIKTTAGLWTNFKRILEQNNTQLDAPLSETEFAQVRKNITDLHTPYEAGQFIYGLNGVTQVEVDLDNGQHVYLTVFDQDEVGAGNTRYQIVNQICRPAVIPGRQARRFDTTLLINGLPIIQIEEKRAGRDGREALNQMKQYIDEQQYSDIFATLQILIGMTPNSIRYMANTSAEMFNTAFAFQWQREADSSNVRDWREFSNLMLSIPMAHQMATSYMILDGTHNKQSIKVMRPYQVYATRRIIEKIRHFQFGVDEQEGGYIWHTTGSGKTISSFKAAWLASRLPNVDKVVFMVDRIALTRQTANNYAAYDPDSNDDNKDGVVSDTANIRALHQALKHSTGIIVTSIQKMDRLTQRRSFKGPDKNIVFIVDEAHRSTAGEMMQRIKKSFPKSVWFGYTGTPTFEGITTQQLFGDLLHAYTIREAIADHNVLGFKVDFNTTLSDQVLKEQYLPDFYRQAFPKWTDAEIKNKIAHMSPEDMDDAVSPSVYDMNDQHIELVVQDVLSKWRNRSDDYRYSALFTTHVGGNTASTPMAMKYYKEFKRQNADLKRPLKIAVTFSQATNNGDNQLDNNKLLRSAIEDYSQAFGEHFDDTTVKEYTENVISRLNRTIDDGQYLDLVIVVDQLLTGFDAPQMNTLYIDRTLKGAGLIQAYSRTNRIENMDHKPFGRIVNYRWPAHTEKLMNDALRVYANRASANVQGELIDGTGGVIAKDFGELLEEARAVVQTLSDLTAGFSDLPKSEAKQEEMYDVLRKYNGLISKLKQDDNYDYDQPNTLLKKIGLSEDQETMLTGSLANELKEHIAKKRHIDYADLTLEMMHVNEIEVNYDYLDELIAQLANQLHEGQSSAAQSTFAEVTKLADQLEDRKYGKQVKRTATAMFNGEVTAPYYPMKPNQSQDFVSDHTQTSRRAEISKFRTQWGLLDIDLPAMDQMLRRHAKNADDLDSDGTLTKLLSQGQAHYKDDASDSEVTGLSRIKYRNQLRDALEKLADQLVDNY</sequence>
<dbReference type="SMART" id="SM00487">
    <property type="entry name" value="DEXDc"/>
    <property type="match status" value="1"/>
</dbReference>
<keyword evidence="14" id="KW-1185">Reference proteome</keyword>
<evidence type="ECO:0000313" key="14">
    <source>
        <dbReference type="Proteomes" id="UP001597199"/>
    </source>
</evidence>
<dbReference type="InterPro" id="IPR007409">
    <property type="entry name" value="Restrct_endonuc_type1_HsdR_N"/>
</dbReference>
<keyword evidence="7 13" id="KW-0255">Endonuclease</keyword>
<gene>
    <name evidence="13" type="ORF">ACFQ41_12445</name>
</gene>
<dbReference type="Pfam" id="PF18766">
    <property type="entry name" value="SWI2_SNF2"/>
    <property type="match status" value="1"/>
</dbReference>
<dbReference type="InterPro" id="IPR040980">
    <property type="entry name" value="SWI2_SNF2"/>
</dbReference>
<keyword evidence="4" id="KW-0540">Nuclease</keyword>
<dbReference type="InterPro" id="IPR004473">
    <property type="entry name" value="Restrct_endonuc_typeI_HsdR"/>
</dbReference>
<evidence type="ECO:0000256" key="2">
    <source>
        <dbReference type="ARBA" id="ARBA00008598"/>
    </source>
</evidence>
<evidence type="ECO:0000256" key="6">
    <source>
        <dbReference type="ARBA" id="ARBA00022747"/>
    </source>
</evidence>
<evidence type="ECO:0000256" key="3">
    <source>
        <dbReference type="ARBA" id="ARBA00011296"/>
    </source>
</evidence>
<dbReference type="CDD" id="cd18030">
    <property type="entry name" value="DEXHc_RE_I_HsdR"/>
    <property type="match status" value="1"/>
</dbReference>
<keyword evidence="6 11" id="KW-0680">Restriction system</keyword>
<dbReference type="EMBL" id="JBHTOA010000048">
    <property type="protein sequence ID" value="MFD1400119.1"/>
    <property type="molecule type" value="Genomic_DNA"/>
</dbReference>
<evidence type="ECO:0000256" key="9">
    <source>
        <dbReference type="ARBA" id="ARBA00022840"/>
    </source>
</evidence>
<keyword evidence="8 11" id="KW-0378">Hydrolase</keyword>
<keyword evidence="5 11" id="KW-0547">Nucleotide-binding</keyword>
<comment type="catalytic activity">
    <reaction evidence="1 11">
        <text>Endonucleolytic cleavage of DNA to give random double-stranded fragments with terminal 5'-phosphates, ATP is simultaneously hydrolyzed.</text>
        <dbReference type="EC" id="3.1.21.3"/>
    </reaction>
</comment>
<proteinExistence type="inferred from homology"/>
<evidence type="ECO:0000256" key="7">
    <source>
        <dbReference type="ARBA" id="ARBA00022759"/>
    </source>
</evidence>
<dbReference type="Pfam" id="PF04313">
    <property type="entry name" value="HSDR_N"/>
    <property type="match status" value="1"/>
</dbReference>
<dbReference type="PROSITE" id="PS51192">
    <property type="entry name" value="HELICASE_ATP_BIND_1"/>
    <property type="match status" value="1"/>
</dbReference>
<name>A0ABW4BIW0_9LACO</name>
<dbReference type="InterPro" id="IPR027417">
    <property type="entry name" value="P-loop_NTPase"/>
</dbReference>
<evidence type="ECO:0000256" key="11">
    <source>
        <dbReference type="RuleBase" id="RU364115"/>
    </source>
</evidence>
<dbReference type="Gene3D" id="3.40.50.300">
    <property type="entry name" value="P-loop containing nucleotide triphosphate hydrolases"/>
    <property type="match status" value="2"/>
</dbReference>
<dbReference type="RefSeq" id="WP_204118377.1">
    <property type="nucleotide sequence ID" value="NZ_BOLV01000004.1"/>
</dbReference>
<feature type="domain" description="Helicase ATP-binding" evidence="12">
    <location>
        <begin position="278"/>
        <end position="446"/>
    </location>
</feature>
<dbReference type="CDD" id="cd18800">
    <property type="entry name" value="SF2_C_EcoR124I-like"/>
    <property type="match status" value="1"/>
</dbReference>
<evidence type="ECO:0000259" key="12">
    <source>
        <dbReference type="PROSITE" id="PS51192"/>
    </source>
</evidence>
<evidence type="ECO:0000313" key="13">
    <source>
        <dbReference type="EMBL" id="MFD1400119.1"/>
    </source>
</evidence>
<protein>
    <recommendedName>
        <fullName evidence="11">Type I restriction enzyme endonuclease subunit</fullName>
        <shortName evidence="11">R protein</shortName>
        <ecNumber evidence="11">3.1.21.3</ecNumber>
    </recommendedName>
    <alternativeName>
        <fullName evidence="11">Type-1 restriction enzyme R protein</fullName>
    </alternativeName>
</protein>
<accession>A0ABW4BIW0</accession>
<evidence type="ECO:0000256" key="4">
    <source>
        <dbReference type="ARBA" id="ARBA00022722"/>
    </source>
</evidence>
<dbReference type="Proteomes" id="UP001597199">
    <property type="component" value="Unassembled WGS sequence"/>
</dbReference>
<dbReference type="NCBIfam" id="TIGR00348">
    <property type="entry name" value="hsdR"/>
    <property type="match status" value="1"/>
</dbReference>
<organism evidence="13 14">
    <name type="scientific">Lacticaseibacillus suilingensis</name>
    <dbReference type="NCBI Taxonomy" id="2799577"/>
    <lineage>
        <taxon>Bacteria</taxon>
        <taxon>Bacillati</taxon>
        <taxon>Bacillota</taxon>
        <taxon>Bacilli</taxon>
        <taxon>Lactobacillales</taxon>
        <taxon>Lactobacillaceae</taxon>
        <taxon>Lacticaseibacillus</taxon>
    </lineage>
</organism>
<evidence type="ECO:0000256" key="10">
    <source>
        <dbReference type="ARBA" id="ARBA00023125"/>
    </source>
</evidence>
<dbReference type="InterPro" id="IPR014001">
    <property type="entry name" value="Helicase_ATP-bd"/>
</dbReference>
<evidence type="ECO:0000256" key="5">
    <source>
        <dbReference type="ARBA" id="ARBA00022741"/>
    </source>
</evidence>
<dbReference type="Pfam" id="PF12008">
    <property type="entry name" value="EcoR124_C"/>
    <property type="match status" value="1"/>
</dbReference>
<comment type="subunit">
    <text evidence="3 11">The type I restriction/modification system is composed of three polypeptides R, M and S.</text>
</comment>
<comment type="similarity">
    <text evidence="2 11">Belongs to the HsdR family.</text>
</comment>
<evidence type="ECO:0000256" key="8">
    <source>
        <dbReference type="ARBA" id="ARBA00022801"/>
    </source>
</evidence>
<evidence type="ECO:0000256" key="1">
    <source>
        <dbReference type="ARBA" id="ARBA00000851"/>
    </source>
</evidence>
<dbReference type="SUPFAM" id="SSF52540">
    <property type="entry name" value="P-loop containing nucleoside triphosphate hydrolases"/>
    <property type="match status" value="1"/>
</dbReference>